<dbReference type="GO" id="GO:0016301">
    <property type="term" value="F:kinase activity"/>
    <property type="evidence" value="ECO:0007669"/>
    <property type="project" value="UniProtKB-KW"/>
</dbReference>
<keyword evidence="11" id="KW-1185">Reference proteome</keyword>
<accession>A0ABT1C304</accession>
<protein>
    <submittedName>
        <fullName evidence="10">FGGY family carbohydrate kinase</fullName>
    </submittedName>
</protein>
<dbReference type="InterPro" id="IPR018484">
    <property type="entry name" value="FGGY_N"/>
</dbReference>
<comment type="similarity">
    <text evidence="1">Belongs to the FGGY kinase family.</text>
</comment>
<evidence type="ECO:0000313" key="10">
    <source>
        <dbReference type="EMBL" id="MCO6049215.1"/>
    </source>
</evidence>
<dbReference type="CDD" id="cd07771">
    <property type="entry name" value="ASKHA_NBD_FGGY_RhaB-like"/>
    <property type="match status" value="1"/>
</dbReference>
<evidence type="ECO:0000259" key="9">
    <source>
        <dbReference type="Pfam" id="PF02782"/>
    </source>
</evidence>
<dbReference type="Pfam" id="PF02782">
    <property type="entry name" value="FGGY_C"/>
    <property type="match status" value="1"/>
</dbReference>
<keyword evidence="6" id="KW-0684">Rhamnose metabolism</keyword>
<dbReference type="PANTHER" id="PTHR43095">
    <property type="entry name" value="SUGAR KINASE"/>
    <property type="match status" value="1"/>
</dbReference>
<feature type="region of interest" description="Disordered" evidence="7">
    <location>
        <begin position="444"/>
        <end position="467"/>
    </location>
</feature>
<evidence type="ECO:0000256" key="2">
    <source>
        <dbReference type="ARBA" id="ARBA00022679"/>
    </source>
</evidence>
<keyword evidence="3" id="KW-0547">Nucleotide-binding</keyword>
<feature type="domain" description="Carbohydrate kinase FGGY N-terminal" evidence="8">
    <location>
        <begin position="53"/>
        <end position="227"/>
    </location>
</feature>
<dbReference type="InterPro" id="IPR043129">
    <property type="entry name" value="ATPase_NBD"/>
</dbReference>
<feature type="domain" description="Carbohydrate kinase FGGY C-terminal" evidence="9">
    <location>
        <begin position="237"/>
        <end position="424"/>
    </location>
</feature>
<dbReference type="InterPro" id="IPR013449">
    <property type="entry name" value="Rhamnulokinase"/>
</dbReference>
<dbReference type="EMBL" id="JAMXQS010000002">
    <property type="protein sequence ID" value="MCO6049215.1"/>
    <property type="molecule type" value="Genomic_DNA"/>
</dbReference>
<evidence type="ECO:0000256" key="5">
    <source>
        <dbReference type="ARBA" id="ARBA00022840"/>
    </source>
</evidence>
<reference evidence="10 11" key="1">
    <citation type="submission" date="2022-06" db="EMBL/GenBank/DDBJ databases">
        <title>Mesorhizobium sp. strain RP14 Genome sequencing and assembly.</title>
        <authorList>
            <person name="Kim I."/>
        </authorList>
    </citation>
    <scope>NUCLEOTIDE SEQUENCE [LARGE SCALE GENOMIC DNA]</scope>
    <source>
        <strain evidence="11">RP14(2022)</strain>
    </source>
</reference>
<keyword evidence="2" id="KW-0808">Transferase</keyword>
<dbReference type="Gene3D" id="3.30.420.40">
    <property type="match status" value="2"/>
</dbReference>
<dbReference type="SUPFAM" id="SSF53067">
    <property type="entry name" value="Actin-like ATPase domain"/>
    <property type="match status" value="2"/>
</dbReference>
<gene>
    <name evidence="10" type="ORF">NGM99_05350</name>
</gene>
<evidence type="ECO:0000256" key="6">
    <source>
        <dbReference type="ARBA" id="ARBA00023308"/>
    </source>
</evidence>
<keyword evidence="4 10" id="KW-0418">Kinase</keyword>
<name>A0ABT1C304_9HYPH</name>
<organism evidence="10 11">
    <name type="scientific">Mesorhizobium liriopis</name>
    <dbReference type="NCBI Taxonomy" id="2953882"/>
    <lineage>
        <taxon>Bacteria</taxon>
        <taxon>Pseudomonadati</taxon>
        <taxon>Pseudomonadota</taxon>
        <taxon>Alphaproteobacteria</taxon>
        <taxon>Hyphomicrobiales</taxon>
        <taxon>Phyllobacteriaceae</taxon>
        <taxon>Mesorhizobium</taxon>
    </lineage>
</organism>
<evidence type="ECO:0000313" key="11">
    <source>
        <dbReference type="Proteomes" id="UP001205906"/>
    </source>
</evidence>
<dbReference type="InterPro" id="IPR050406">
    <property type="entry name" value="FGGY_Carb_Kinase"/>
</dbReference>
<dbReference type="PANTHER" id="PTHR43095:SF2">
    <property type="entry name" value="GLUCONOKINASE"/>
    <property type="match status" value="1"/>
</dbReference>
<evidence type="ECO:0000256" key="4">
    <source>
        <dbReference type="ARBA" id="ARBA00022777"/>
    </source>
</evidence>
<dbReference type="Pfam" id="PF00370">
    <property type="entry name" value="FGGY_N"/>
    <property type="match status" value="1"/>
</dbReference>
<evidence type="ECO:0000256" key="7">
    <source>
        <dbReference type="SAM" id="MobiDB-lite"/>
    </source>
</evidence>
<dbReference type="InterPro" id="IPR018485">
    <property type="entry name" value="FGGY_C"/>
</dbReference>
<evidence type="ECO:0000256" key="3">
    <source>
        <dbReference type="ARBA" id="ARBA00022741"/>
    </source>
</evidence>
<sequence>MLAQLEGGTIRLTELHRFTGYQTRLADGPALDVSALLRGIDAGLEAAAAAGGVDSIGADGWGVDFVLLDERGMLLDQPRTHRHPRGQHGLAALTASELERIAESTGIQLLPIVSLFHLCDWAKTHPELARKAARFLMIADLVALHLSGVAACEWTLARTSGLLSAKTGGWDRAMLAFTGLPEQAFGPLVAPGTVLGQLSPALQSRTELSAARVVAVAAHDTASAALCLAPAEDEAFLVCGSWILVGAEIADGSMPLDAQQQGFGLEGGVEGRGLLVRSLQGMHLLRGLRDAWARRTGTEPSFPDIAEAADRANPAAPAINPSDPLFVDAVDMIEALRAHCPKLNHDDLGELARAVYVGLAAEVTISLDRLEELTGRPIRRIRLGGGGADDPVLCRTIANASGREVLAGPVEASAMGNAMAQFTALGAFASMRAAQARGSAGCDIRSYPPSTFRPTAEPSMPYEKGFS</sequence>
<dbReference type="Proteomes" id="UP001205906">
    <property type="component" value="Unassembled WGS sequence"/>
</dbReference>
<comment type="caution">
    <text evidence="10">The sequence shown here is derived from an EMBL/GenBank/DDBJ whole genome shotgun (WGS) entry which is preliminary data.</text>
</comment>
<keyword evidence="5" id="KW-0067">ATP-binding</keyword>
<evidence type="ECO:0000256" key="1">
    <source>
        <dbReference type="ARBA" id="ARBA00009156"/>
    </source>
</evidence>
<evidence type="ECO:0000259" key="8">
    <source>
        <dbReference type="Pfam" id="PF00370"/>
    </source>
</evidence>
<proteinExistence type="inferred from homology"/>